<protein>
    <recommendedName>
        <fullName evidence="4">Glycoprotein integral membrane protein 1</fullName>
    </recommendedName>
</protein>
<dbReference type="InterPro" id="IPR042319">
    <property type="entry name" value="GINM1"/>
</dbReference>
<dbReference type="PANTHER" id="PTHR28549:SF1">
    <property type="entry name" value="GLYCOPROTEIN INTEGRAL MEMBRANE PROTEIN 1"/>
    <property type="match status" value="1"/>
</dbReference>
<gene>
    <name evidence="2" type="primary">ginm1</name>
</gene>
<feature type="transmembrane region" description="Helical" evidence="1">
    <location>
        <begin position="337"/>
        <end position="359"/>
    </location>
</feature>
<keyword evidence="3" id="KW-1185">Reference proteome</keyword>
<dbReference type="GeneTree" id="ENSGT00390000008373"/>
<keyword evidence="1" id="KW-0472">Membrane</keyword>
<dbReference type="AlphaFoldDB" id="A0AAZ3Q6E3"/>
<sequence>MELASSLFLSLSHHRCLLLSLSLDFLGERLRLLSGRCFSRDLLCLWWRSLSLERECCRSAFLSRLGSSLFHSESAPRQLNTESILINVTAGTLADTQVQESNNLQINLNISVDEEQVLINDIPVELSGVTRLNCQALLLDTINGTSEFESGDYVSTVTRVMVSQNRLWSDSEEVVALQVFSEVIEMEGKKVQQPEMCEVKILMSPNFQKLAQYTNTYPIGHSEIFRIPRENDVVITDPTNPKKAEDQVMSHTTIHYPLKHADTTQEEIAAPGKLPETPLRMDPDLLYDEDDDLGGLSDEMRTEAPLKESISSYSAMCRWVEEVRDRLRRFWSESLPLFFLIMWVVVIGVVGSAVIVKILDMLFPTCEHKGIFHLNPVTLMPEDEKHTLLENIEIEAEEKALNEN</sequence>
<organism evidence="2 3">
    <name type="scientific">Oncorhynchus tshawytscha</name>
    <name type="common">Chinook salmon</name>
    <name type="synonym">Salmo tshawytscha</name>
    <dbReference type="NCBI Taxonomy" id="74940"/>
    <lineage>
        <taxon>Eukaryota</taxon>
        <taxon>Metazoa</taxon>
        <taxon>Chordata</taxon>
        <taxon>Craniata</taxon>
        <taxon>Vertebrata</taxon>
        <taxon>Euteleostomi</taxon>
        <taxon>Actinopterygii</taxon>
        <taxon>Neopterygii</taxon>
        <taxon>Teleostei</taxon>
        <taxon>Protacanthopterygii</taxon>
        <taxon>Salmoniformes</taxon>
        <taxon>Salmonidae</taxon>
        <taxon>Salmoninae</taxon>
        <taxon>Oncorhynchus</taxon>
    </lineage>
</organism>
<evidence type="ECO:0000313" key="3">
    <source>
        <dbReference type="Proteomes" id="UP000694402"/>
    </source>
</evidence>
<accession>A0AAZ3Q6E3</accession>
<keyword evidence="1" id="KW-1133">Transmembrane helix</keyword>
<dbReference type="Ensembl" id="ENSOTST00005169626.1">
    <property type="protein sequence ID" value="ENSOTSP00005124812.1"/>
    <property type="gene ID" value="ENSOTSG00005020972.2"/>
</dbReference>
<keyword evidence="1" id="KW-0812">Transmembrane</keyword>
<evidence type="ECO:0008006" key="4">
    <source>
        <dbReference type="Google" id="ProtNLM"/>
    </source>
</evidence>
<evidence type="ECO:0000313" key="2">
    <source>
        <dbReference type="Ensembl" id="ENSOTSP00005124812.1"/>
    </source>
</evidence>
<dbReference type="Proteomes" id="UP000694402">
    <property type="component" value="Unassembled WGS sequence"/>
</dbReference>
<reference evidence="2" key="2">
    <citation type="submission" date="2025-08" db="UniProtKB">
        <authorList>
            <consortium name="Ensembl"/>
        </authorList>
    </citation>
    <scope>IDENTIFICATION</scope>
</reference>
<proteinExistence type="predicted"/>
<dbReference type="PANTHER" id="PTHR28549">
    <property type="entry name" value="GLYCOPROTEIN INTEGRAL MEMBRANE PROTEIN 1"/>
    <property type="match status" value="1"/>
</dbReference>
<reference evidence="3" key="1">
    <citation type="journal article" date="2018" name="PLoS ONE">
        <title>Chinook salmon (Oncorhynchus tshawytscha) genome and transcriptome.</title>
        <authorList>
            <person name="Christensen K.A."/>
            <person name="Leong J.S."/>
            <person name="Sakhrani D."/>
            <person name="Biagi C.A."/>
            <person name="Minkley D.R."/>
            <person name="Withler R.E."/>
            <person name="Rondeau E.B."/>
            <person name="Koop B.F."/>
            <person name="Devlin R.H."/>
        </authorList>
    </citation>
    <scope>NUCLEOTIDE SEQUENCE [LARGE SCALE GENOMIC DNA]</scope>
</reference>
<name>A0AAZ3Q6E3_ONCTS</name>
<reference evidence="2" key="3">
    <citation type="submission" date="2025-09" db="UniProtKB">
        <authorList>
            <consortium name="Ensembl"/>
        </authorList>
    </citation>
    <scope>IDENTIFICATION</scope>
</reference>
<evidence type="ECO:0000256" key="1">
    <source>
        <dbReference type="SAM" id="Phobius"/>
    </source>
</evidence>